<accession>A0AAW4PG26</accession>
<dbReference type="SUPFAM" id="SSF56349">
    <property type="entry name" value="DNA breaking-rejoining enzymes"/>
    <property type="match status" value="1"/>
</dbReference>
<dbReference type="EMBL" id="RKLT01000006">
    <property type="protein sequence ID" value="MBX0296255.1"/>
    <property type="molecule type" value="Genomic_DNA"/>
</dbReference>
<keyword evidence="1 3" id="KW-0238">DNA-binding</keyword>
<dbReference type="PROSITE" id="PS51900">
    <property type="entry name" value="CB"/>
    <property type="match status" value="1"/>
</dbReference>
<dbReference type="Gene3D" id="1.10.443.10">
    <property type="entry name" value="Intergrase catalytic core"/>
    <property type="match status" value="1"/>
</dbReference>
<dbReference type="InterPro" id="IPR002104">
    <property type="entry name" value="Integrase_catalytic"/>
</dbReference>
<proteinExistence type="predicted"/>
<evidence type="ECO:0000256" key="2">
    <source>
        <dbReference type="ARBA" id="ARBA00023172"/>
    </source>
</evidence>
<dbReference type="AlphaFoldDB" id="A0AAW4PG26"/>
<protein>
    <submittedName>
        <fullName evidence="6">Tyrosine-type recombinase/integrase</fullName>
    </submittedName>
</protein>
<dbReference type="InterPro" id="IPR044068">
    <property type="entry name" value="CB"/>
</dbReference>
<name>A0AAW4PG26_9EURY</name>
<gene>
    <name evidence="6" type="ORF">EGH23_15355</name>
</gene>
<evidence type="ECO:0000256" key="1">
    <source>
        <dbReference type="ARBA" id="ARBA00023125"/>
    </source>
</evidence>
<dbReference type="Proteomes" id="UP001430455">
    <property type="component" value="Unassembled WGS sequence"/>
</dbReference>
<evidence type="ECO:0000259" key="4">
    <source>
        <dbReference type="PROSITE" id="PS51898"/>
    </source>
</evidence>
<keyword evidence="7" id="KW-1185">Reference proteome</keyword>
<dbReference type="GO" id="GO:0015074">
    <property type="term" value="P:DNA integration"/>
    <property type="evidence" value="ECO:0007669"/>
    <property type="project" value="InterPro"/>
</dbReference>
<reference evidence="6 7" key="1">
    <citation type="submission" date="2021-06" db="EMBL/GenBank/DDBJ databases">
        <title>Halomicroarcula sp. a new haloarchaeum isolated from saline soil.</title>
        <authorList>
            <person name="Duran-Viseras A."/>
            <person name="Sanchez-Porro C."/>
            <person name="Ventosa A."/>
        </authorList>
    </citation>
    <scope>NUCLEOTIDE SEQUENCE [LARGE SCALE GENOMIC DNA]</scope>
    <source>
        <strain evidence="6 7">F27</strain>
    </source>
</reference>
<dbReference type="InterPro" id="IPR011010">
    <property type="entry name" value="DNA_brk_join_enz"/>
</dbReference>
<feature type="domain" description="Tyr recombinase" evidence="4">
    <location>
        <begin position="149"/>
        <end position="253"/>
    </location>
</feature>
<keyword evidence="2" id="KW-0233">DNA recombination</keyword>
<organism evidence="6 7">
    <name type="scientific">Haloarcula nitratireducens</name>
    <dbReference type="NCBI Taxonomy" id="2487749"/>
    <lineage>
        <taxon>Archaea</taxon>
        <taxon>Methanobacteriati</taxon>
        <taxon>Methanobacteriota</taxon>
        <taxon>Stenosarchaea group</taxon>
        <taxon>Halobacteria</taxon>
        <taxon>Halobacteriales</taxon>
        <taxon>Haloarculaceae</taxon>
        <taxon>Haloarcula</taxon>
    </lineage>
</organism>
<evidence type="ECO:0000259" key="5">
    <source>
        <dbReference type="PROSITE" id="PS51900"/>
    </source>
</evidence>
<evidence type="ECO:0000313" key="6">
    <source>
        <dbReference type="EMBL" id="MBX0296255.1"/>
    </source>
</evidence>
<dbReference type="Pfam" id="PF00589">
    <property type="entry name" value="Phage_integrase"/>
    <property type="match status" value="1"/>
</dbReference>
<sequence length="253" mass="28326">MAQGPVRKLRSERARLERYGADGKLPRETTEALLEWSSALHPEESEATYVTPDGEAKTFAVSTVQTYLRSIRKVAVRAIPDLCSLDPSEFNDAMDAMHTGENPHVKDCGLAKRTLAIAQSAARTFVWYFDIASPAEITVYSEQPKSGHDDSEVFLRRDVQALRQHVDGPRNRALLELLLNTGQRISAIQGLRIRDIDLEHGTFSLNTDREGLKGAARRVNRRPLLGAQWALTNWLEVHPRMSSSVIPITTTRN</sequence>
<comment type="caution">
    <text evidence="6">The sequence shown here is derived from an EMBL/GenBank/DDBJ whole genome shotgun (WGS) entry which is preliminary data.</text>
</comment>
<evidence type="ECO:0000256" key="3">
    <source>
        <dbReference type="PROSITE-ProRule" id="PRU01248"/>
    </source>
</evidence>
<feature type="domain" description="Core-binding (CB)" evidence="5">
    <location>
        <begin position="27"/>
        <end position="130"/>
    </location>
</feature>
<dbReference type="GO" id="GO:0006310">
    <property type="term" value="P:DNA recombination"/>
    <property type="evidence" value="ECO:0007669"/>
    <property type="project" value="UniProtKB-KW"/>
</dbReference>
<dbReference type="CDD" id="cd00397">
    <property type="entry name" value="DNA_BRE_C"/>
    <property type="match status" value="1"/>
</dbReference>
<dbReference type="InterPro" id="IPR013762">
    <property type="entry name" value="Integrase-like_cat_sf"/>
</dbReference>
<dbReference type="GO" id="GO:0003677">
    <property type="term" value="F:DNA binding"/>
    <property type="evidence" value="ECO:0007669"/>
    <property type="project" value="UniProtKB-UniRule"/>
</dbReference>
<evidence type="ECO:0000313" key="7">
    <source>
        <dbReference type="Proteomes" id="UP001430455"/>
    </source>
</evidence>
<dbReference type="PROSITE" id="PS51898">
    <property type="entry name" value="TYR_RECOMBINASE"/>
    <property type="match status" value="1"/>
</dbReference>